<organism evidence="3 4">
    <name type="scientific">Autumnicola patrickiae</name>
    <dbReference type="NCBI Taxonomy" id="3075591"/>
    <lineage>
        <taxon>Bacteria</taxon>
        <taxon>Pseudomonadati</taxon>
        <taxon>Bacteroidota</taxon>
        <taxon>Flavobacteriia</taxon>
        <taxon>Flavobacteriales</taxon>
        <taxon>Flavobacteriaceae</taxon>
        <taxon>Autumnicola</taxon>
    </lineage>
</organism>
<protein>
    <submittedName>
        <fullName evidence="3">Glycosyltransferase family 4 protein</fullName>
        <ecNumber evidence="3">2.4.-.-</ecNumber>
    </submittedName>
</protein>
<feature type="domain" description="Glycosyl transferase family 1" evidence="2">
    <location>
        <begin position="111"/>
        <end position="277"/>
    </location>
</feature>
<accession>A0ABU3E1K3</accession>
<dbReference type="EC" id="2.4.-.-" evidence="3"/>
<dbReference type="PANTHER" id="PTHR46401">
    <property type="entry name" value="GLYCOSYLTRANSFERASE WBBK-RELATED"/>
    <property type="match status" value="1"/>
</dbReference>
<reference evidence="3 4" key="1">
    <citation type="submission" date="2023-09" db="EMBL/GenBank/DDBJ databases">
        <authorList>
            <person name="Rey-Velasco X."/>
        </authorList>
    </citation>
    <scope>NUCLEOTIDE SEQUENCE [LARGE SCALE GENOMIC DNA]</scope>
    <source>
        <strain evidence="3 4">F188</strain>
    </source>
</reference>
<dbReference type="Pfam" id="PF00534">
    <property type="entry name" value="Glycos_transf_1"/>
    <property type="match status" value="1"/>
</dbReference>
<proteinExistence type="predicted"/>
<evidence type="ECO:0000313" key="4">
    <source>
        <dbReference type="Proteomes" id="UP001261624"/>
    </source>
</evidence>
<keyword evidence="3" id="KW-0328">Glycosyltransferase</keyword>
<comment type="caution">
    <text evidence="3">The sequence shown here is derived from an EMBL/GenBank/DDBJ whole genome shotgun (WGS) entry which is preliminary data.</text>
</comment>
<keyword evidence="4" id="KW-1185">Reference proteome</keyword>
<evidence type="ECO:0000259" key="2">
    <source>
        <dbReference type="Pfam" id="PF00534"/>
    </source>
</evidence>
<dbReference type="RefSeq" id="WP_311683764.1">
    <property type="nucleotide sequence ID" value="NZ_JAVRHM010000008.1"/>
</dbReference>
<dbReference type="GO" id="GO:0016757">
    <property type="term" value="F:glycosyltransferase activity"/>
    <property type="evidence" value="ECO:0007669"/>
    <property type="project" value="UniProtKB-KW"/>
</dbReference>
<dbReference type="SUPFAM" id="SSF53756">
    <property type="entry name" value="UDP-Glycosyltransferase/glycogen phosphorylase"/>
    <property type="match status" value="1"/>
</dbReference>
<dbReference type="InterPro" id="IPR001296">
    <property type="entry name" value="Glyco_trans_1"/>
</dbReference>
<name>A0ABU3E1K3_9FLAO</name>
<keyword evidence="1 3" id="KW-0808">Transferase</keyword>
<evidence type="ECO:0000313" key="3">
    <source>
        <dbReference type="EMBL" id="MDT0689836.1"/>
    </source>
</evidence>
<dbReference type="EMBL" id="JAVRHM010000008">
    <property type="protein sequence ID" value="MDT0689836.1"/>
    <property type="molecule type" value="Genomic_DNA"/>
</dbReference>
<dbReference type="Gene3D" id="3.40.50.2000">
    <property type="entry name" value="Glycogen Phosphorylase B"/>
    <property type="match status" value="2"/>
</dbReference>
<dbReference type="CDD" id="cd03801">
    <property type="entry name" value="GT4_PimA-like"/>
    <property type="match status" value="1"/>
</dbReference>
<evidence type="ECO:0000256" key="1">
    <source>
        <dbReference type="ARBA" id="ARBA00022679"/>
    </source>
</evidence>
<dbReference type="PANTHER" id="PTHR46401:SF2">
    <property type="entry name" value="GLYCOSYLTRANSFERASE WBBK-RELATED"/>
    <property type="match status" value="1"/>
</dbReference>
<dbReference type="Proteomes" id="UP001261624">
    <property type="component" value="Unassembled WGS sequence"/>
</dbReference>
<sequence>MKQKISEIRPDSILFQIDSNFLQIKRIKKAFPNLVVCTQINGSPFDEPFKNIAFKEYFIKKQKEAYEKSDLNFFVSEISRNNIMQSSFEISRDIVIPNGANLDKFFPIKGKEQLKQKLGYDVNKFILGYVGTLDFHKKIVDLVEVFHELTEIYKDLQLVIIGDGPALDQIINRIEDLELTDNVILKGWVNHNDINEHLNCFNLAIHHSAQTYMNPLKIFEYLAAGLPVLAPDIPSVRRIFQNEIDLLITGDKKKDIKDNLEMLIQNPQMRERFSRNKNLKRSLEKNYTWKRYAENIIIKIQQKLNQ</sequence>
<gene>
    <name evidence="3" type="ORF">RM549_08570</name>
</gene>